<keyword evidence="5" id="KW-1185">Reference proteome</keyword>
<evidence type="ECO:0000313" key="5">
    <source>
        <dbReference type="Proteomes" id="UP001163687"/>
    </source>
</evidence>
<evidence type="ECO:0000313" key="4">
    <source>
        <dbReference type="EMBL" id="BDG61221.1"/>
    </source>
</evidence>
<dbReference type="Pfam" id="PF03749">
    <property type="entry name" value="SfsA"/>
    <property type="match status" value="1"/>
</dbReference>
<feature type="domain" description="Sugar fermentation stimulation protein C-terminal" evidence="2">
    <location>
        <begin position="77"/>
        <end position="215"/>
    </location>
</feature>
<dbReference type="AlphaFoldDB" id="A0AA35G8M3"/>
<dbReference type="EMBL" id="AP025628">
    <property type="protein sequence ID" value="BDG61221.1"/>
    <property type="molecule type" value="Genomic_DNA"/>
</dbReference>
<dbReference type="CDD" id="cd22359">
    <property type="entry name" value="SfsA-like_bacterial"/>
    <property type="match status" value="1"/>
</dbReference>
<evidence type="ECO:0000259" key="2">
    <source>
        <dbReference type="Pfam" id="PF03749"/>
    </source>
</evidence>
<dbReference type="Gene3D" id="2.40.50.580">
    <property type="match status" value="1"/>
</dbReference>
<dbReference type="KEGG" id="cmic:caldi_23110"/>
<protein>
    <recommendedName>
        <fullName evidence="1">Sugar fermentation stimulation protein homolog</fullName>
    </recommendedName>
</protein>
<dbReference type="Pfam" id="PF17746">
    <property type="entry name" value="SfsA_N"/>
    <property type="match status" value="1"/>
</dbReference>
<evidence type="ECO:0000259" key="3">
    <source>
        <dbReference type="Pfam" id="PF17746"/>
    </source>
</evidence>
<proteinExistence type="inferred from homology"/>
<name>A0AA35G8M3_9FIRM</name>
<dbReference type="RefSeq" id="WP_264841887.1">
    <property type="nucleotide sequence ID" value="NZ_AP025628.1"/>
</dbReference>
<dbReference type="HAMAP" id="MF_00095">
    <property type="entry name" value="SfsA"/>
    <property type="match status" value="1"/>
</dbReference>
<dbReference type="NCBIfam" id="TIGR00230">
    <property type="entry name" value="sfsA"/>
    <property type="match status" value="1"/>
</dbReference>
<dbReference type="GO" id="GO:0003677">
    <property type="term" value="F:DNA binding"/>
    <property type="evidence" value="ECO:0007669"/>
    <property type="project" value="InterPro"/>
</dbReference>
<dbReference type="InterPro" id="IPR005224">
    <property type="entry name" value="SfsA"/>
</dbReference>
<accession>A0AA35G8M3</accession>
<dbReference type="InterPro" id="IPR040452">
    <property type="entry name" value="SfsA_C"/>
</dbReference>
<feature type="domain" description="SfsA N-terminal OB" evidence="3">
    <location>
        <begin position="9"/>
        <end position="74"/>
    </location>
</feature>
<evidence type="ECO:0000256" key="1">
    <source>
        <dbReference type="HAMAP-Rule" id="MF_00095"/>
    </source>
</evidence>
<organism evidence="4 5">
    <name type="scientific">Caldinitratiruptor microaerophilus</name>
    <dbReference type="NCBI Taxonomy" id="671077"/>
    <lineage>
        <taxon>Bacteria</taxon>
        <taxon>Bacillati</taxon>
        <taxon>Bacillota</taxon>
        <taxon>Clostridia</taxon>
        <taxon>Eubacteriales</taxon>
        <taxon>Symbiobacteriaceae</taxon>
        <taxon>Caldinitratiruptor</taxon>
    </lineage>
</organism>
<dbReference type="Proteomes" id="UP001163687">
    <property type="component" value="Chromosome"/>
</dbReference>
<comment type="similarity">
    <text evidence="1">Belongs to the SfsA family.</text>
</comment>
<sequence>MSLVGATLVRRLHRFGALVHVPDGEWYVHVPSSGRLAELLFPGNEVLVQAARRPGGKTQGRIVFARDRDVWVSIDTQVPTRILGRLLQERRLPPLAAYTRVRPEYPYGAGRIDFLLNGDERGLPPCLLEVKSVTLVQDGVALFPDAPTLRGARHLDELARARAEGLRAAVLFLVQRPDARCFRPHDRQDPPFGQALRRAAAQGVEVYAYRCRVDPPRVEVLTDEPVPVDLS</sequence>
<dbReference type="PANTHER" id="PTHR30545:SF2">
    <property type="entry name" value="SUGAR FERMENTATION STIMULATION PROTEIN A"/>
    <property type="match status" value="1"/>
</dbReference>
<reference evidence="4" key="1">
    <citation type="submission" date="2022-03" db="EMBL/GenBank/DDBJ databases">
        <title>Complete genome sequence of Caldinitratiruptor microaerophilus.</title>
        <authorList>
            <person name="Mukaiyama R."/>
            <person name="Nishiyama T."/>
            <person name="Ueda K."/>
        </authorList>
    </citation>
    <scope>NUCLEOTIDE SEQUENCE</scope>
    <source>
        <strain evidence="4">JCM 16183</strain>
    </source>
</reference>
<dbReference type="PANTHER" id="PTHR30545">
    <property type="entry name" value="SUGAR FERMENTATION STIMULATION PROTEIN A"/>
    <property type="match status" value="1"/>
</dbReference>
<dbReference type="Gene3D" id="3.40.1350.60">
    <property type="match status" value="1"/>
</dbReference>
<dbReference type="InterPro" id="IPR041465">
    <property type="entry name" value="SfsA_N"/>
</dbReference>
<gene>
    <name evidence="1 4" type="primary">sfsA</name>
    <name evidence="4" type="ORF">caldi_23110</name>
</gene>